<evidence type="ECO:0000256" key="1">
    <source>
        <dbReference type="ARBA" id="ARBA00023054"/>
    </source>
</evidence>
<evidence type="ECO:0000256" key="2">
    <source>
        <dbReference type="SAM" id="Coils"/>
    </source>
</evidence>
<dbReference type="PANTHER" id="PTHR31342:SF48">
    <property type="entry name" value="CHUP1-LIKE PROTEIN"/>
    <property type="match status" value="1"/>
</dbReference>
<reference evidence="4 5" key="1">
    <citation type="journal article" date="2021" name="Commun. Biol.">
        <title>The genome of Shorea leprosula (Dipterocarpaceae) highlights the ecological relevance of drought in aseasonal tropical rainforests.</title>
        <authorList>
            <person name="Ng K.K.S."/>
            <person name="Kobayashi M.J."/>
            <person name="Fawcett J.A."/>
            <person name="Hatakeyama M."/>
            <person name="Paape T."/>
            <person name="Ng C.H."/>
            <person name="Ang C.C."/>
            <person name="Tnah L.H."/>
            <person name="Lee C.T."/>
            <person name="Nishiyama T."/>
            <person name="Sese J."/>
            <person name="O'Brien M.J."/>
            <person name="Copetti D."/>
            <person name="Mohd Noor M.I."/>
            <person name="Ong R.C."/>
            <person name="Putra M."/>
            <person name="Sireger I.Z."/>
            <person name="Indrioko S."/>
            <person name="Kosugi Y."/>
            <person name="Izuno A."/>
            <person name="Isagi Y."/>
            <person name="Lee S.L."/>
            <person name="Shimizu K.K."/>
        </authorList>
    </citation>
    <scope>NUCLEOTIDE SEQUENCE [LARGE SCALE GENOMIC DNA]</scope>
    <source>
        <strain evidence="4">214</strain>
    </source>
</reference>
<dbReference type="GO" id="GO:0072699">
    <property type="term" value="P:protein localization to cortical microtubule cytoskeleton"/>
    <property type="evidence" value="ECO:0007669"/>
    <property type="project" value="TreeGrafter"/>
</dbReference>
<dbReference type="InterPro" id="IPR040265">
    <property type="entry name" value="CHUP1/IPGA1-like"/>
</dbReference>
<dbReference type="GO" id="GO:0055028">
    <property type="term" value="C:cortical microtubule"/>
    <property type="evidence" value="ECO:0007669"/>
    <property type="project" value="TreeGrafter"/>
</dbReference>
<protein>
    <recommendedName>
        <fullName evidence="6">Protein CHUP1, chloroplastic</fullName>
    </recommendedName>
</protein>
<proteinExistence type="predicted"/>
<evidence type="ECO:0000256" key="3">
    <source>
        <dbReference type="SAM" id="MobiDB-lite"/>
    </source>
</evidence>
<dbReference type="AlphaFoldDB" id="A0AAV5J6S3"/>
<dbReference type="EMBL" id="BPVZ01000028">
    <property type="protein sequence ID" value="GKV08391.1"/>
    <property type="molecule type" value="Genomic_DNA"/>
</dbReference>
<feature type="coiled-coil region" evidence="2">
    <location>
        <begin position="18"/>
        <end position="59"/>
    </location>
</feature>
<dbReference type="PANTHER" id="PTHR31342">
    <property type="entry name" value="PROTEIN CHUP1, CHLOROPLASTIC"/>
    <property type="match status" value="1"/>
</dbReference>
<evidence type="ECO:0000313" key="5">
    <source>
        <dbReference type="Proteomes" id="UP001054252"/>
    </source>
</evidence>
<keyword evidence="1 2" id="KW-0175">Coiled coil</keyword>
<comment type="caution">
    <text evidence="4">The sequence shown here is derived from an EMBL/GenBank/DDBJ whole genome shotgun (WGS) entry which is preliminary data.</text>
</comment>
<evidence type="ECO:0000313" key="4">
    <source>
        <dbReference type="EMBL" id="GKV08391.1"/>
    </source>
</evidence>
<sequence>MLAVEERKMPLEDGESETTILKRELEASLAKNDSLEKENGELRQEVSRLKAQISSLRAHDNERKSILWKKLQNSIDSCDVMDTSQQKASDVVKLPERKSSDFQEFAAKKERPLIEPKPPPRLAAVIFPSPKEVNGNKIKAPSAPAPPPPPLPSKLLAGPRSVRRTPEVVQLYRSLMRKDAQIENRTNPATTPTVAFNRNMIGEIENRSSYVSAIKSDVEKQKEFINSLIKEVESVNCNEISDVEVFVKWLDRELSSLVDERAVLKHFPQWPERKADALREAAFSYRELRNLESEVSSFVANPKESLTQSLKRMQTLQDRLEQSVSKIERIRESTSKRYRDFHIPSEWMLDTGIIGQLKFSSLRLAKEYMKRITKELNSNECSQEENLLLQGVRFAYRIHQFAGGFDAEAIRAFEELKRVCMIICHKQ</sequence>
<feature type="coiled-coil region" evidence="2">
    <location>
        <begin position="274"/>
        <end position="333"/>
    </location>
</feature>
<name>A0AAV5J6S3_9ROSI</name>
<evidence type="ECO:0008006" key="6">
    <source>
        <dbReference type="Google" id="ProtNLM"/>
    </source>
</evidence>
<organism evidence="4 5">
    <name type="scientific">Rubroshorea leprosula</name>
    <dbReference type="NCBI Taxonomy" id="152421"/>
    <lineage>
        <taxon>Eukaryota</taxon>
        <taxon>Viridiplantae</taxon>
        <taxon>Streptophyta</taxon>
        <taxon>Embryophyta</taxon>
        <taxon>Tracheophyta</taxon>
        <taxon>Spermatophyta</taxon>
        <taxon>Magnoliopsida</taxon>
        <taxon>eudicotyledons</taxon>
        <taxon>Gunneridae</taxon>
        <taxon>Pentapetalae</taxon>
        <taxon>rosids</taxon>
        <taxon>malvids</taxon>
        <taxon>Malvales</taxon>
        <taxon>Dipterocarpaceae</taxon>
        <taxon>Rubroshorea</taxon>
    </lineage>
</organism>
<feature type="region of interest" description="Disordered" evidence="3">
    <location>
        <begin position="135"/>
        <end position="158"/>
    </location>
</feature>
<gene>
    <name evidence="4" type="ORF">SLEP1_g20023</name>
</gene>
<accession>A0AAV5J6S3</accession>
<feature type="compositionally biased region" description="Pro residues" evidence="3">
    <location>
        <begin position="143"/>
        <end position="152"/>
    </location>
</feature>
<keyword evidence="5" id="KW-1185">Reference proteome</keyword>
<dbReference type="Proteomes" id="UP001054252">
    <property type="component" value="Unassembled WGS sequence"/>
</dbReference>